<feature type="signal peptide" evidence="1">
    <location>
        <begin position="1"/>
        <end position="24"/>
    </location>
</feature>
<evidence type="ECO:0000256" key="1">
    <source>
        <dbReference type="SAM" id="SignalP"/>
    </source>
</evidence>
<reference evidence="2 3" key="1">
    <citation type="submission" date="2020-08" db="EMBL/GenBank/DDBJ databases">
        <title>Bridging the membrane lipid divide: bacteria of the FCB group superphylum have the potential to synthesize archaeal ether lipids.</title>
        <authorList>
            <person name="Villanueva L."/>
            <person name="Von Meijenfeldt F.A.B."/>
            <person name="Westbye A.B."/>
            <person name="Yadav S."/>
            <person name="Hopmans E.C."/>
            <person name="Dutilh B.E."/>
            <person name="Sinninghe Damste J.S."/>
        </authorList>
    </citation>
    <scope>NUCLEOTIDE SEQUENCE [LARGE SCALE GENOMIC DNA]</scope>
    <source>
        <strain evidence="2">NIOZ-UU27</strain>
    </source>
</reference>
<dbReference type="GO" id="GO:0047605">
    <property type="term" value="F:acetolactate decarboxylase activity"/>
    <property type="evidence" value="ECO:0007669"/>
    <property type="project" value="InterPro"/>
</dbReference>
<protein>
    <submittedName>
        <fullName evidence="2">Acetolactate decarboxylase</fullName>
    </submittedName>
</protein>
<dbReference type="Gene3D" id="3.30.1330.80">
    <property type="entry name" value="Hypothetical protein, similar to alpha- acetolactate decarboxylase, domain 2"/>
    <property type="match status" value="1"/>
</dbReference>
<evidence type="ECO:0000313" key="3">
    <source>
        <dbReference type="Proteomes" id="UP000650524"/>
    </source>
</evidence>
<dbReference type="UniPathway" id="UPA00626">
    <property type="reaction ID" value="UER00678"/>
</dbReference>
<keyword evidence="1" id="KW-0732">Signal</keyword>
<feature type="chain" id="PRO_5035232553" evidence="1">
    <location>
        <begin position="25"/>
        <end position="246"/>
    </location>
</feature>
<dbReference type="AlphaFoldDB" id="A0A8J6MY42"/>
<name>A0A8J6MY42_9DELT</name>
<organism evidence="2 3">
    <name type="scientific">Candidatus Desulfacyla euxinica</name>
    <dbReference type="NCBI Taxonomy" id="2841693"/>
    <lineage>
        <taxon>Bacteria</taxon>
        <taxon>Deltaproteobacteria</taxon>
        <taxon>Candidatus Desulfacyla</taxon>
    </lineage>
</organism>
<evidence type="ECO:0000313" key="2">
    <source>
        <dbReference type="EMBL" id="MBC8177072.1"/>
    </source>
</evidence>
<dbReference type="SUPFAM" id="SSF117856">
    <property type="entry name" value="AF0104/ALDC/Ptd012-like"/>
    <property type="match status" value="1"/>
</dbReference>
<accession>A0A8J6MY42</accession>
<gene>
    <name evidence="2" type="ORF">H8E19_06660</name>
</gene>
<dbReference type="Pfam" id="PF03306">
    <property type="entry name" value="AAL_decarboxy"/>
    <property type="match status" value="1"/>
</dbReference>
<dbReference type="InterPro" id="IPR005128">
    <property type="entry name" value="Acetolactate_a_deCO2ase"/>
</dbReference>
<comment type="caution">
    <text evidence="2">The sequence shown here is derived from an EMBL/GenBank/DDBJ whole genome shotgun (WGS) entry which is preliminary data.</text>
</comment>
<dbReference type="EMBL" id="JACNJD010000185">
    <property type="protein sequence ID" value="MBC8177072.1"/>
    <property type="molecule type" value="Genomic_DNA"/>
</dbReference>
<proteinExistence type="predicted"/>
<dbReference type="GO" id="GO:0045151">
    <property type="term" value="P:acetoin biosynthetic process"/>
    <property type="evidence" value="ECO:0007669"/>
    <property type="project" value="InterPro"/>
</dbReference>
<sequence length="246" mass="27283">MIQEKLLITLILCLLFSSASSLQAAEPFDLRHYGNFKKMVHMKKVDGVVDLDTALAGPHAYAVGAIKGGNGEITVIDSEVWLAYGKDGLGTTQRRIPEGEQAALLVTAQVRNWKKIVVPKKMTEPQLHDFILEQAERYGLNTKKPFPFLIEGPLQDVRWHVISGPNPEFSGHFKGHGGETPFIQLKEHIERTSGIIIGFYSANVKGVFTHPGESWHLHILIRDKERAGHVDEVVVGKGAVLKLPEI</sequence>
<dbReference type="Proteomes" id="UP000650524">
    <property type="component" value="Unassembled WGS sequence"/>
</dbReference>